<accession>A0A8T1W6X3</accession>
<comment type="caution">
    <text evidence="2">The sequence shown here is derived from an EMBL/GenBank/DDBJ whole genome shotgun (WGS) entry which is preliminary data.</text>
</comment>
<evidence type="ECO:0000313" key="2">
    <source>
        <dbReference type="EMBL" id="KAG7387954.1"/>
    </source>
</evidence>
<dbReference type="EMBL" id="JAGDFM010000069">
    <property type="protein sequence ID" value="KAG7387954.1"/>
    <property type="molecule type" value="Genomic_DNA"/>
</dbReference>
<gene>
    <name evidence="2" type="ORF">PHYPSEUDO_013352</name>
</gene>
<keyword evidence="3" id="KW-1185">Reference proteome</keyword>
<organism evidence="2 3">
    <name type="scientific">Phytophthora pseudosyringae</name>
    <dbReference type="NCBI Taxonomy" id="221518"/>
    <lineage>
        <taxon>Eukaryota</taxon>
        <taxon>Sar</taxon>
        <taxon>Stramenopiles</taxon>
        <taxon>Oomycota</taxon>
        <taxon>Peronosporomycetes</taxon>
        <taxon>Peronosporales</taxon>
        <taxon>Peronosporaceae</taxon>
        <taxon>Phytophthora</taxon>
    </lineage>
</organism>
<feature type="region of interest" description="Disordered" evidence="1">
    <location>
        <begin position="1"/>
        <end position="100"/>
    </location>
</feature>
<feature type="compositionally biased region" description="Polar residues" evidence="1">
    <location>
        <begin position="20"/>
        <end position="41"/>
    </location>
</feature>
<proteinExistence type="predicted"/>
<evidence type="ECO:0000313" key="3">
    <source>
        <dbReference type="Proteomes" id="UP000694044"/>
    </source>
</evidence>
<protein>
    <submittedName>
        <fullName evidence="2">Uncharacterized protein</fullName>
    </submittedName>
</protein>
<name>A0A8T1W6X3_9STRA</name>
<dbReference type="AlphaFoldDB" id="A0A8T1W6X3"/>
<feature type="compositionally biased region" description="Acidic residues" evidence="1">
    <location>
        <begin position="78"/>
        <end position="91"/>
    </location>
</feature>
<dbReference type="OrthoDB" id="10570530at2759"/>
<sequence length="125" mass="13309">MTPHRLTRQASIGRAFHKPAQQSRNLATAFSAGTEQGSPLSTDRLLSDDERPDETAVGGILDSDGENNDGNYTWDGEPPLEDEDPELDEEGPAPPEPLFDGTLLAAVSGVGSITSGGSTRKFSRR</sequence>
<dbReference type="Proteomes" id="UP000694044">
    <property type="component" value="Unassembled WGS sequence"/>
</dbReference>
<evidence type="ECO:0000256" key="1">
    <source>
        <dbReference type="SAM" id="MobiDB-lite"/>
    </source>
</evidence>
<reference evidence="2" key="1">
    <citation type="submission" date="2021-02" db="EMBL/GenBank/DDBJ databases">
        <authorList>
            <person name="Palmer J.M."/>
        </authorList>
    </citation>
    <scope>NUCLEOTIDE SEQUENCE</scope>
    <source>
        <strain evidence="2">SCRP734</strain>
    </source>
</reference>